<dbReference type="NCBIfam" id="TIGR04336">
    <property type="entry name" value="AmmeMemoSam_B"/>
    <property type="match status" value="1"/>
</dbReference>
<evidence type="ECO:0000313" key="3">
    <source>
        <dbReference type="EMBL" id="QOY52324.1"/>
    </source>
</evidence>
<protein>
    <recommendedName>
        <fullName evidence="2">MEMO1 family protein HUE88_01120</fullName>
    </recommendedName>
</protein>
<organism evidence="3 4">
    <name type="scientific">Candidatus Sulfurimonas baltica</name>
    <dbReference type="NCBI Taxonomy" id="2740404"/>
    <lineage>
        <taxon>Bacteria</taxon>
        <taxon>Pseudomonadati</taxon>
        <taxon>Campylobacterota</taxon>
        <taxon>Epsilonproteobacteria</taxon>
        <taxon>Campylobacterales</taxon>
        <taxon>Sulfurimonadaceae</taxon>
        <taxon>Sulfurimonas</taxon>
    </lineage>
</organism>
<dbReference type="PANTHER" id="PTHR11060:SF0">
    <property type="entry name" value="PROTEIN MEMO1"/>
    <property type="match status" value="1"/>
</dbReference>
<dbReference type="HAMAP" id="MF_00055">
    <property type="entry name" value="MEMO1"/>
    <property type="match status" value="1"/>
</dbReference>
<evidence type="ECO:0000256" key="1">
    <source>
        <dbReference type="ARBA" id="ARBA00006315"/>
    </source>
</evidence>
<gene>
    <name evidence="3" type="primary">amrB</name>
    <name evidence="3" type="ORF">HUE88_01120</name>
</gene>
<reference evidence="3 4" key="1">
    <citation type="submission" date="2020-05" db="EMBL/GenBank/DDBJ databases">
        <title>Sulfurimonas marisnigri, sp. nov., and Sulfurimonas baltica, sp. nov., manganese oxide reducing chemolithoautotrophs of the class Epsilonproteobacteria isolated from the pelagic redoxclines of the Black and Baltic Seas and emended description of the genus Sulfurimonas.</title>
        <authorList>
            <person name="Henkel J.V."/>
            <person name="Laudan C."/>
            <person name="Werner J."/>
            <person name="Neu T."/>
            <person name="Plewe S."/>
            <person name="Sproer C."/>
            <person name="Bunk B."/>
            <person name="Schulz-Vogt H.N."/>
        </authorList>
    </citation>
    <scope>NUCLEOTIDE SEQUENCE [LARGE SCALE GENOMIC DNA]</scope>
    <source>
        <strain evidence="3 4">GD2</strain>
    </source>
</reference>
<comment type="similarity">
    <text evidence="1 2">Belongs to the MEMO1 family.</text>
</comment>
<dbReference type="PANTHER" id="PTHR11060">
    <property type="entry name" value="PROTEIN MEMO1"/>
    <property type="match status" value="1"/>
</dbReference>
<dbReference type="KEGG" id="sbal:HUE88_01120"/>
<name>A0A7S7LXC6_9BACT</name>
<dbReference type="InterPro" id="IPR002737">
    <property type="entry name" value="MEMO1_fam"/>
</dbReference>
<dbReference type="AlphaFoldDB" id="A0A7S7LXC6"/>
<dbReference type="Gene3D" id="3.40.830.10">
    <property type="entry name" value="LigB-like"/>
    <property type="match status" value="1"/>
</dbReference>
<keyword evidence="4" id="KW-1185">Reference proteome</keyword>
<evidence type="ECO:0000313" key="4">
    <source>
        <dbReference type="Proteomes" id="UP000593994"/>
    </source>
</evidence>
<dbReference type="Pfam" id="PF01875">
    <property type="entry name" value="Memo"/>
    <property type="match status" value="1"/>
</dbReference>
<dbReference type="Proteomes" id="UP000593994">
    <property type="component" value="Chromosome"/>
</dbReference>
<accession>A0A7S7LXC6</accession>
<dbReference type="RefSeq" id="WP_194370257.1">
    <property type="nucleotide sequence ID" value="NZ_CP054492.1"/>
</dbReference>
<dbReference type="CDD" id="cd07361">
    <property type="entry name" value="MEMO_like"/>
    <property type="match status" value="1"/>
</dbReference>
<sequence length="261" mass="29536">MKREMSVAGTFYPAREVELERYFEHFSRTYDEDLVLPHVKSRAVIVPHAGYIYSGYTANVAYRILQKSGIKNFVVIGPSHRVAFEGVSLCDYKSYVTPFGEIKSADTLVEKLQENFSLSCFTQAHEEHSTEVQFPFIKHYIQDVHIIELVYSRESAKEISEIIDFVLEQEDCGVIISTDLSHFYNLEDANKLDNICLEAVKNLDLNQLHEGCEACGMIGVEAMMISAKKLGLSSHILDYRTSADASDDTDRVVGYMSACFL</sequence>
<evidence type="ECO:0000256" key="2">
    <source>
        <dbReference type="HAMAP-Rule" id="MF_00055"/>
    </source>
</evidence>
<dbReference type="EMBL" id="CP054492">
    <property type="protein sequence ID" value="QOY52324.1"/>
    <property type="molecule type" value="Genomic_DNA"/>
</dbReference>
<proteinExistence type="inferred from homology"/>